<accession>A0ABQ0JPV6</accession>
<proteinExistence type="predicted"/>
<keyword evidence="2" id="KW-0966">Cell projection</keyword>
<dbReference type="EMBL" id="BBMS01000111">
    <property type="protein sequence ID" value="GAL30784.1"/>
    <property type="molecule type" value="Genomic_DNA"/>
</dbReference>
<evidence type="ECO:0000313" key="3">
    <source>
        <dbReference type="Proteomes" id="UP000029223"/>
    </source>
</evidence>
<evidence type="ECO:0000313" key="2">
    <source>
        <dbReference type="EMBL" id="GAL30784.1"/>
    </source>
</evidence>
<feature type="domain" description="DNA binding HTH" evidence="1">
    <location>
        <begin position="48"/>
        <end position="87"/>
    </location>
</feature>
<name>A0ABQ0JPV6_9VIBR</name>
<dbReference type="SUPFAM" id="SSF46689">
    <property type="entry name" value="Homeodomain-like"/>
    <property type="match status" value="1"/>
</dbReference>
<dbReference type="Proteomes" id="UP000029223">
    <property type="component" value="Unassembled WGS sequence"/>
</dbReference>
<dbReference type="InterPro" id="IPR009057">
    <property type="entry name" value="Homeodomain-like_sf"/>
</dbReference>
<dbReference type="PRINTS" id="PR01590">
    <property type="entry name" value="HTHFIS"/>
</dbReference>
<dbReference type="InterPro" id="IPR002197">
    <property type="entry name" value="HTH_Fis"/>
</dbReference>
<keyword evidence="2" id="KW-0969">Cilium</keyword>
<evidence type="ECO:0000259" key="1">
    <source>
        <dbReference type="Pfam" id="PF02954"/>
    </source>
</evidence>
<reference evidence="3" key="2">
    <citation type="submission" date="2014-09" db="EMBL/GenBank/DDBJ databases">
        <authorList>
            <consortium name="NBRP consortium"/>
            <person name="Sawabe T."/>
            <person name="Meirelles P."/>
            <person name="Nakanishi M."/>
            <person name="Sayaka M."/>
            <person name="Hattori M."/>
            <person name="Ohkuma M."/>
        </authorList>
    </citation>
    <scope>NUCLEOTIDE SEQUENCE [LARGE SCALE GENOMIC DNA]</scope>
    <source>
        <strain evidence="3">JCM 19239</strain>
    </source>
</reference>
<gene>
    <name evidence="2" type="ORF">JCM19239_4114</name>
</gene>
<dbReference type="Pfam" id="PF02954">
    <property type="entry name" value="HTH_8"/>
    <property type="match status" value="1"/>
</dbReference>
<organism evidence="2 3">
    <name type="scientific">Vibrio variabilis</name>
    <dbReference type="NCBI Taxonomy" id="990271"/>
    <lineage>
        <taxon>Bacteria</taxon>
        <taxon>Pseudomonadati</taxon>
        <taxon>Pseudomonadota</taxon>
        <taxon>Gammaproteobacteria</taxon>
        <taxon>Vibrionales</taxon>
        <taxon>Vibrionaceae</taxon>
        <taxon>Vibrio</taxon>
    </lineage>
</organism>
<protein>
    <submittedName>
        <fullName evidence="2">Flagellar regulatory protein FleQ</fullName>
    </submittedName>
</protein>
<comment type="caution">
    <text evidence="2">The sequence shown here is derived from an EMBL/GenBank/DDBJ whole genome shotgun (WGS) entry which is preliminary data.</text>
</comment>
<sequence length="97" mass="10568">MDWQDASSLQMVVAEPQSVAVPTVAPVAEAVSELARPVATSEGLGGELRDQEFAIILETLKECEGRRKEMAEKLGISPRTLRYKLAKMRDAGIEIPS</sequence>
<reference evidence="3" key="1">
    <citation type="submission" date="2014-09" db="EMBL/GenBank/DDBJ databases">
        <title>Vibrio variabilis JCM 19239. (C206) whole genome shotgun sequence.</title>
        <authorList>
            <person name="Sawabe T."/>
            <person name="Meirelles P."/>
            <person name="Nakanishi M."/>
            <person name="Sayaka M."/>
            <person name="Hattori M."/>
            <person name="Ohkuma M."/>
        </authorList>
    </citation>
    <scope>NUCLEOTIDE SEQUENCE [LARGE SCALE GENOMIC DNA]</scope>
    <source>
        <strain evidence="3">JCM 19239</strain>
    </source>
</reference>
<keyword evidence="2" id="KW-0282">Flagellum</keyword>
<keyword evidence="3" id="KW-1185">Reference proteome</keyword>
<dbReference type="Gene3D" id="1.10.10.60">
    <property type="entry name" value="Homeodomain-like"/>
    <property type="match status" value="1"/>
</dbReference>